<evidence type="ECO:0000313" key="6">
    <source>
        <dbReference type="Proteomes" id="UP001430356"/>
    </source>
</evidence>
<keyword evidence="5" id="KW-0436">Ligase</keyword>
<dbReference type="GO" id="GO:0017118">
    <property type="term" value="F:lipoyltransferase activity"/>
    <property type="evidence" value="ECO:0007669"/>
    <property type="project" value="TreeGrafter"/>
</dbReference>
<dbReference type="PROSITE" id="PS51733">
    <property type="entry name" value="BPL_LPL_CATALYTIC"/>
    <property type="match status" value="1"/>
</dbReference>
<evidence type="ECO:0000256" key="1">
    <source>
        <dbReference type="ARBA" id="ARBA00005085"/>
    </source>
</evidence>
<gene>
    <name evidence="5" type="ORF">NESM_000599300</name>
</gene>
<reference evidence="5 6" key="1">
    <citation type="journal article" date="2021" name="MBio">
        <title>A New Model Trypanosomatid, Novymonas esmeraldas: Genomic Perception of Its 'Candidatus Pandoraea novymonadis' Endosymbiont.</title>
        <authorList>
            <person name="Zakharova A."/>
            <person name="Saura A."/>
            <person name="Butenko A."/>
            <person name="Podesvova L."/>
            <person name="Warmusova S."/>
            <person name="Kostygov A.Y."/>
            <person name="Nenarokova A."/>
            <person name="Lukes J."/>
            <person name="Opperdoes F.R."/>
            <person name="Yurchenko V."/>
        </authorList>
    </citation>
    <scope>NUCLEOTIDE SEQUENCE [LARGE SCALE GENOMIC DNA]</scope>
    <source>
        <strain evidence="5 6">E262AT.01</strain>
    </source>
</reference>
<comment type="similarity">
    <text evidence="2">Belongs to the LplA family.</text>
</comment>
<dbReference type="Proteomes" id="UP001430356">
    <property type="component" value="Unassembled WGS sequence"/>
</dbReference>
<dbReference type="PANTHER" id="PTHR12561:SF3">
    <property type="entry name" value="LIPOYLTRANSFERASE 1, MITOCHONDRIAL"/>
    <property type="match status" value="1"/>
</dbReference>
<dbReference type="EMBL" id="JAECZO010000080">
    <property type="protein sequence ID" value="KAK7196608.1"/>
    <property type="molecule type" value="Genomic_DNA"/>
</dbReference>
<keyword evidence="6" id="KW-1185">Reference proteome</keyword>
<name>A0AAW0EV01_9TRYP</name>
<proteinExistence type="inferred from homology"/>
<sequence>MWRRTVLRRAGGRLPPPPPPHLSSTCLVSFLRANGVAAKAPTAALHRAHRHAVAETNSRSIYANLAAEEALLRGLCLDADQCLLLLYVNDPCVVVGRNQNIFQEVALRRAAADGVAVARRASGGGAVYHDTGNLCFSFLTHRSRYAPEKTIQLVRLGLCVSCGIAPSRLTTTGRHDLFLDGRKITGSAMRVQRDIAYHHCTLLVNTPHASLGRYLHPDGEYTAFKTSSVGSVRSPVTTLAEAGCIGEGGGRPATMAALKTEMVDFFLVAGARVLDAAAAQWDAEVTELRTLVAAERGQHGGGGGSSGASPSLLLDVAGAVAADAAFVEGEGRRAPGGDAVTLGEAVRRTSSRDWAYAMPPFTSTVCVHSSDFQCVLQAFPAWGDVVQLSSITAAELMRELQRCVFDQEEEDTDEATAAAAAGAEVGAALYVHTTVESRRITAVAVTRTPTPPPCAPSVWVERYLCALLVGHRCDAAVEGIESGGDAAALAHGLALEAGQRCPDLPDLARDTALLLTARALLCIWRDKNVFDVAP</sequence>
<evidence type="ECO:0000256" key="2">
    <source>
        <dbReference type="ARBA" id="ARBA00008242"/>
    </source>
</evidence>
<dbReference type="Gene3D" id="3.30.930.10">
    <property type="entry name" value="Bira Bifunctional Protein, Domain 2"/>
    <property type="match status" value="1"/>
</dbReference>
<dbReference type="InterPro" id="IPR004562">
    <property type="entry name" value="LipoylTrfase_LipoateP_Ligase"/>
</dbReference>
<dbReference type="AlphaFoldDB" id="A0AAW0EV01"/>
<feature type="region of interest" description="Disordered" evidence="3">
    <location>
        <begin position="1"/>
        <end position="20"/>
    </location>
</feature>
<dbReference type="SUPFAM" id="SSF55681">
    <property type="entry name" value="Class II aaRS and biotin synthetases"/>
    <property type="match status" value="1"/>
</dbReference>
<dbReference type="GO" id="GO:0009249">
    <property type="term" value="P:protein lipoylation"/>
    <property type="evidence" value="ECO:0007669"/>
    <property type="project" value="InterPro"/>
</dbReference>
<organism evidence="5 6">
    <name type="scientific">Novymonas esmeraldas</name>
    <dbReference type="NCBI Taxonomy" id="1808958"/>
    <lineage>
        <taxon>Eukaryota</taxon>
        <taxon>Discoba</taxon>
        <taxon>Euglenozoa</taxon>
        <taxon>Kinetoplastea</taxon>
        <taxon>Metakinetoplastina</taxon>
        <taxon>Trypanosomatida</taxon>
        <taxon>Trypanosomatidae</taxon>
        <taxon>Novymonas</taxon>
    </lineage>
</organism>
<comment type="pathway">
    <text evidence="1">Protein modification; protein lipoylation via exogenous pathway; protein N(6)-(lipoyl)lysine from lipoate: step 2/2.</text>
</comment>
<dbReference type="InterPro" id="IPR004143">
    <property type="entry name" value="BPL_LPL_catalytic"/>
</dbReference>
<protein>
    <submittedName>
        <fullName evidence="5">Lipoate-protein ligase-like</fullName>
    </submittedName>
</protein>
<accession>A0AAW0EV01</accession>
<feature type="compositionally biased region" description="Basic residues" evidence="3">
    <location>
        <begin position="1"/>
        <end position="11"/>
    </location>
</feature>
<dbReference type="Pfam" id="PF21948">
    <property type="entry name" value="LplA-B_cat"/>
    <property type="match status" value="1"/>
</dbReference>
<dbReference type="PANTHER" id="PTHR12561">
    <property type="entry name" value="LIPOATE-PROTEIN LIGASE"/>
    <property type="match status" value="1"/>
</dbReference>
<dbReference type="InterPro" id="IPR045864">
    <property type="entry name" value="aa-tRNA-synth_II/BPL/LPL"/>
</dbReference>
<evidence type="ECO:0000259" key="4">
    <source>
        <dbReference type="PROSITE" id="PS51733"/>
    </source>
</evidence>
<evidence type="ECO:0000256" key="3">
    <source>
        <dbReference type="SAM" id="MobiDB-lite"/>
    </source>
</evidence>
<dbReference type="CDD" id="cd16443">
    <property type="entry name" value="LplA"/>
    <property type="match status" value="1"/>
</dbReference>
<dbReference type="GO" id="GO:0005737">
    <property type="term" value="C:cytoplasm"/>
    <property type="evidence" value="ECO:0007669"/>
    <property type="project" value="TreeGrafter"/>
</dbReference>
<dbReference type="GO" id="GO:0016874">
    <property type="term" value="F:ligase activity"/>
    <property type="evidence" value="ECO:0007669"/>
    <property type="project" value="UniProtKB-KW"/>
</dbReference>
<feature type="domain" description="BPL/LPL catalytic" evidence="4">
    <location>
        <begin position="78"/>
        <end position="248"/>
    </location>
</feature>
<evidence type="ECO:0000313" key="5">
    <source>
        <dbReference type="EMBL" id="KAK7196608.1"/>
    </source>
</evidence>
<comment type="caution">
    <text evidence="5">The sequence shown here is derived from an EMBL/GenBank/DDBJ whole genome shotgun (WGS) entry which is preliminary data.</text>
</comment>